<accession>A0ACB5UHS6</accession>
<dbReference type="Proteomes" id="UP001374599">
    <property type="component" value="Unassembled WGS sequence"/>
</dbReference>
<reference evidence="1" key="1">
    <citation type="submission" date="2023-09" db="EMBL/GenBank/DDBJ databases">
        <title>Vallitalea sediminicola and Vallitalea maricola sp. nov., anaerobic bacteria isolated from marine sediment.</title>
        <authorList>
            <person name="Hirano S."/>
            <person name="Maeda A."/>
            <person name="Terahara T."/>
            <person name="Mori K."/>
            <person name="Hamada M."/>
            <person name="Matsumoto R."/>
            <person name="Kobayashi T."/>
        </authorList>
    </citation>
    <scope>NUCLEOTIDE SEQUENCE</scope>
    <source>
        <strain evidence="1">AN17-2</strain>
    </source>
</reference>
<comment type="caution">
    <text evidence="1">The sequence shown here is derived from an EMBL/GenBank/DDBJ whole genome shotgun (WGS) entry which is preliminary data.</text>
</comment>
<organism evidence="1 2">
    <name type="scientific">Vallitalea maricola</name>
    <dbReference type="NCBI Taxonomy" id="3074433"/>
    <lineage>
        <taxon>Bacteria</taxon>
        <taxon>Bacillati</taxon>
        <taxon>Bacillota</taxon>
        <taxon>Clostridia</taxon>
        <taxon>Lachnospirales</taxon>
        <taxon>Vallitaleaceae</taxon>
        <taxon>Vallitalea</taxon>
    </lineage>
</organism>
<gene>
    <name evidence="1" type="ORF">AN2V17_13450</name>
</gene>
<evidence type="ECO:0000313" key="2">
    <source>
        <dbReference type="Proteomes" id="UP001374599"/>
    </source>
</evidence>
<proteinExistence type="predicted"/>
<protein>
    <submittedName>
        <fullName evidence="1">PTS lactose/cellobiose transporter subunit IIA</fullName>
    </submittedName>
</protein>
<dbReference type="EMBL" id="BTPU01000020">
    <property type="protein sequence ID" value="GMQ62114.1"/>
    <property type="molecule type" value="Genomic_DNA"/>
</dbReference>
<name>A0ACB5UHS6_9FIRM</name>
<keyword evidence="2" id="KW-1185">Reference proteome</keyword>
<evidence type="ECO:0000313" key="1">
    <source>
        <dbReference type="EMBL" id="GMQ62114.1"/>
    </source>
</evidence>
<sequence>MEHEKLVSAAMSIIIHAGDARLNITQALNAISENQYEEVKDKLKQAQEKITAAHEIQTEIIQGEARGEEVGYSLLFAHAQDTLMTINSELILAKQLYKLFESFEKRVLKLEKGE</sequence>